<gene>
    <name evidence="1" type="ORF">Q8947_05830</name>
</gene>
<accession>A0ABU1D4Z4</accession>
<evidence type="ECO:0000313" key="1">
    <source>
        <dbReference type="EMBL" id="MDR4125500.1"/>
    </source>
</evidence>
<dbReference type="EMBL" id="JAUZQE010000010">
    <property type="protein sequence ID" value="MDR4125500.1"/>
    <property type="molecule type" value="Genomic_DNA"/>
</dbReference>
<proteinExistence type="predicted"/>
<comment type="caution">
    <text evidence="1">The sequence shown here is derived from an EMBL/GenBank/DDBJ whole genome shotgun (WGS) entry which is preliminary data.</text>
</comment>
<keyword evidence="2" id="KW-1185">Reference proteome</keyword>
<organism evidence="1 2">
    <name type="scientific">Yanghanlia caeni</name>
    <dbReference type="NCBI Taxonomy" id="3064283"/>
    <lineage>
        <taxon>Bacteria</taxon>
        <taxon>Pseudomonadati</taxon>
        <taxon>Pseudomonadota</taxon>
        <taxon>Betaproteobacteria</taxon>
        <taxon>Burkholderiales</taxon>
        <taxon>Alcaligenaceae</taxon>
        <taxon>Yanghanlia</taxon>
    </lineage>
</organism>
<dbReference type="RefSeq" id="WP_347286691.1">
    <property type="nucleotide sequence ID" value="NZ_JAUZQE010000010.1"/>
</dbReference>
<dbReference type="Proteomes" id="UP001232156">
    <property type="component" value="Unassembled WGS sequence"/>
</dbReference>
<name>A0ABU1D4Z4_9BURK</name>
<reference evidence="1 2" key="1">
    <citation type="submission" date="2023-08" db="EMBL/GenBank/DDBJ databases">
        <title>Alcaligenaceae gen. nov., a novel taxon isolated from the sludge of Yixing Pesticide Factory.</title>
        <authorList>
            <person name="Ruan L."/>
        </authorList>
    </citation>
    <scope>NUCLEOTIDE SEQUENCE [LARGE SCALE GENOMIC DNA]</scope>
    <source>
        <strain evidence="1 2">LG-2</strain>
    </source>
</reference>
<feature type="non-terminal residue" evidence="1">
    <location>
        <position position="1"/>
    </location>
</feature>
<evidence type="ECO:0000313" key="2">
    <source>
        <dbReference type="Proteomes" id="UP001232156"/>
    </source>
</evidence>
<protein>
    <submittedName>
        <fullName evidence="1">Uncharacterized protein</fullName>
    </submittedName>
</protein>
<sequence length="61" mass="6954">VRVVRRSFQIILAEASVGGGFFQRPVKQSSTLFLVRPSFMYRFTAAVYGYTDLADYPVLNF</sequence>